<keyword evidence="2" id="KW-1133">Transmembrane helix</keyword>
<organism evidence="3 4">
    <name type="scientific">Sanguibacter hominis ATCC BAA-789</name>
    <dbReference type="NCBI Taxonomy" id="1312740"/>
    <lineage>
        <taxon>Bacteria</taxon>
        <taxon>Bacillati</taxon>
        <taxon>Actinomycetota</taxon>
        <taxon>Actinomycetes</taxon>
        <taxon>Micrococcales</taxon>
        <taxon>Sanguibacteraceae</taxon>
        <taxon>Sanguibacter</taxon>
    </lineage>
</organism>
<accession>A0A9X5F9X6</accession>
<evidence type="ECO:0000256" key="2">
    <source>
        <dbReference type="SAM" id="Phobius"/>
    </source>
</evidence>
<evidence type="ECO:0008006" key="5">
    <source>
        <dbReference type="Google" id="ProtNLM"/>
    </source>
</evidence>
<evidence type="ECO:0000256" key="1">
    <source>
        <dbReference type="SAM" id="MobiDB-lite"/>
    </source>
</evidence>
<feature type="region of interest" description="Disordered" evidence="1">
    <location>
        <begin position="77"/>
        <end position="243"/>
    </location>
</feature>
<sequence length="307" mass="29837">MTTATTSRLTLDPEHQENPMSATTIRPRALRRILLIAAVAGGAHLGGVSTAAPAFSAGDVCDLCSINFDLLACEESGGEPYDSNPGGSQGTPTVPTTKPTTKPTAKPTAKPAPKPVATTAPKATPKPAATTAPKPAATTAPRSSTPTKPKATSGPKTSSKPTSKPRATQAPRTGGSQATGTAQPTGTAPGTVPTVTQPPADAAKGTTVDEQAEPPVAEGPLVDELPPVAATGSDLTSPSPLAPADVTVVGAADGGAVPASAEDATATAAAQDAAAARGAGLGLLGALAATGAALLGVHAVRGRRATS</sequence>
<gene>
    <name evidence="3" type="ORF">HF995_02755</name>
</gene>
<feature type="transmembrane region" description="Helical" evidence="2">
    <location>
        <begin position="279"/>
        <end position="300"/>
    </location>
</feature>
<evidence type="ECO:0000313" key="3">
    <source>
        <dbReference type="EMBL" id="NKX92200.1"/>
    </source>
</evidence>
<keyword evidence="2" id="KW-0812">Transmembrane</keyword>
<protein>
    <recommendedName>
        <fullName evidence="5">Tat pathway signal sequence domain protein</fullName>
    </recommendedName>
</protein>
<dbReference type="Proteomes" id="UP000774283">
    <property type="component" value="Unassembled WGS sequence"/>
</dbReference>
<keyword evidence="2" id="KW-0472">Membrane</keyword>
<dbReference type="RefSeq" id="WP_168446265.1">
    <property type="nucleotide sequence ID" value="NZ_JAAXOW010000001.1"/>
</dbReference>
<proteinExistence type="predicted"/>
<feature type="compositionally biased region" description="Low complexity" evidence="1">
    <location>
        <begin position="91"/>
        <end position="200"/>
    </location>
</feature>
<dbReference type="AlphaFoldDB" id="A0A9X5F9X6"/>
<keyword evidence="4" id="KW-1185">Reference proteome</keyword>
<comment type="caution">
    <text evidence="3">The sequence shown here is derived from an EMBL/GenBank/DDBJ whole genome shotgun (WGS) entry which is preliminary data.</text>
</comment>
<name>A0A9X5F9X6_9MICO</name>
<reference evidence="3 4" key="1">
    <citation type="submission" date="2020-04" db="EMBL/GenBank/DDBJ databases">
        <title>MicrobeNet Type strains.</title>
        <authorList>
            <person name="Nicholson A.C."/>
        </authorList>
    </citation>
    <scope>NUCLEOTIDE SEQUENCE [LARGE SCALE GENOMIC DNA]</scope>
    <source>
        <strain evidence="3 4">ATCC BAA-789</strain>
    </source>
</reference>
<dbReference type="EMBL" id="JAAXOW010000001">
    <property type="protein sequence ID" value="NKX92200.1"/>
    <property type="molecule type" value="Genomic_DNA"/>
</dbReference>
<evidence type="ECO:0000313" key="4">
    <source>
        <dbReference type="Proteomes" id="UP000774283"/>
    </source>
</evidence>
<feature type="region of interest" description="Disordered" evidence="1">
    <location>
        <begin position="1"/>
        <end position="24"/>
    </location>
</feature>